<feature type="region of interest" description="Disordered" evidence="2">
    <location>
        <begin position="61"/>
        <end position="95"/>
    </location>
</feature>
<dbReference type="VEuPathDB" id="TrichDB:TVAG_414980"/>
<name>A2FAI2_TRIV3</name>
<dbReference type="OrthoDB" id="10264063at2759"/>
<dbReference type="InterPro" id="IPR051147">
    <property type="entry name" value="CFAP_domain-containing"/>
</dbReference>
<dbReference type="InParanoid" id="A2FAI2"/>
<evidence type="ECO:0000313" key="5">
    <source>
        <dbReference type="Proteomes" id="UP000001542"/>
    </source>
</evidence>
<proteinExistence type="predicted"/>
<sequence length="440" mass="51572">MSTRSSTGSALFMRPYTNPFKMTQPSEMFGYKEAKVLREREARSSLLSMSLVQRTNLLQPKIPPCKSQQTTISRSTNHSSNVSTMSRREGKEARSQRITEFIQSKREVYMTQLLIDMKTQEINRLKKEESDNEKEFADDESEISKTGEKYKYLTTKIEEELGKARKAAELATLEHVTLQQKQKRQKLANDIMRSEISKNEETLEYYKTYQEFIDKFNDEHLMDSPDNLINEFTQIENENLFLIRECDYFQKAINGTKIPTENIIKEVNSSLAQLEEIVSKRDLTSHSKVTPKPEISEENTVAEIKRLAELIHKTFYNCFKIDSDIPPIAKLEKIENTMEDMYKALELVSPKFIAEKQAKFDKDRRELMRIEQQKEKERIQQEKKEQALERANKPIKRNTGRHLMERSLPLHYQKTNNEALLRQIAEQQAMEKFLFGPALE</sequence>
<feature type="domain" description="DUF4200" evidence="3">
    <location>
        <begin position="101"/>
        <end position="217"/>
    </location>
</feature>
<feature type="compositionally biased region" description="Polar residues" evidence="2">
    <location>
        <begin position="66"/>
        <end position="85"/>
    </location>
</feature>
<reference evidence="4" key="1">
    <citation type="submission" date="2006-10" db="EMBL/GenBank/DDBJ databases">
        <authorList>
            <person name="Amadeo P."/>
            <person name="Zhao Q."/>
            <person name="Wortman J."/>
            <person name="Fraser-Liggett C."/>
            <person name="Carlton J."/>
        </authorList>
    </citation>
    <scope>NUCLEOTIDE SEQUENCE</scope>
    <source>
        <strain evidence="4">G3</strain>
    </source>
</reference>
<gene>
    <name evidence="4" type="ORF">TVAG_414980</name>
</gene>
<protein>
    <recommendedName>
        <fullName evidence="3">DUF4200 domain-containing protein</fullName>
    </recommendedName>
</protein>
<dbReference type="Pfam" id="PF13863">
    <property type="entry name" value="DUF4200"/>
    <property type="match status" value="1"/>
</dbReference>
<dbReference type="OMA" id="YNTMENE"/>
<dbReference type="VEuPathDB" id="TrichDB:TVAGG3_0480150"/>
<keyword evidence="1" id="KW-0175">Coiled coil</keyword>
<accession>A2FAI2</accession>
<evidence type="ECO:0000259" key="3">
    <source>
        <dbReference type="Pfam" id="PF13863"/>
    </source>
</evidence>
<feature type="compositionally biased region" description="Basic and acidic residues" evidence="2">
    <location>
        <begin position="378"/>
        <end position="392"/>
    </location>
</feature>
<dbReference type="InterPro" id="IPR025252">
    <property type="entry name" value="DUF4200"/>
</dbReference>
<reference evidence="4" key="2">
    <citation type="journal article" date="2007" name="Science">
        <title>Draft genome sequence of the sexually transmitted pathogen Trichomonas vaginalis.</title>
        <authorList>
            <person name="Carlton J.M."/>
            <person name="Hirt R.P."/>
            <person name="Silva J.C."/>
            <person name="Delcher A.L."/>
            <person name="Schatz M."/>
            <person name="Zhao Q."/>
            <person name="Wortman J.R."/>
            <person name="Bidwell S.L."/>
            <person name="Alsmark U.C.M."/>
            <person name="Besteiro S."/>
            <person name="Sicheritz-Ponten T."/>
            <person name="Noel C.J."/>
            <person name="Dacks J.B."/>
            <person name="Foster P.G."/>
            <person name="Simillion C."/>
            <person name="Van de Peer Y."/>
            <person name="Miranda-Saavedra D."/>
            <person name="Barton G.J."/>
            <person name="Westrop G.D."/>
            <person name="Mueller S."/>
            <person name="Dessi D."/>
            <person name="Fiori P.L."/>
            <person name="Ren Q."/>
            <person name="Paulsen I."/>
            <person name="Zhang H."/>
            <person name="Bastida-Corcuera F.D."/>
            <person name="Simoes-Barbosa A."/>
            <person name="Brown M.T."/>
            <person name="Hayes R.D."/>
            <person name="Mukherjee M."/>
            <person name="Okumura C.Y."/>
            <person name="Schneider R."/>
            <person name="Smith A.J."/>
            <person name="Vanacova S."/>
            <person name="Villalvazo M."/>
            <person name="Haas B.J."/>
            <person name="Pertea M."/>
            <person name="Feldblyum T.V."/>
            <person name="Utterback T.R."/>
            <person name="Shu C.L."/>
            <person name="Osoegawa K."/>
            <person name="de Jong P.J."/>
            <person name="Hrdy I."/>
            <person name="Horvathova L."/>
            <person name="Zubacova Z."/>
            <person name="Dolezal P."/>
            <person name="Malik S.B."/>
            <person name="Logsdon J.M. Jr."/>
            <person name="Henze K."/>
            <person name="Gupta A."/>
            <person name="Wang C.C."/>
            <person name="Dunne R.L."/>
            <person name="Upcroft J.A."/>
            <person name="Upcroft P."/>
            <person name="White O."/>
            <person name="Salzberg S.L."/>
            <person name="Tang P."/>
            <person name="Chiu C.-H."/>
            <person name="Lee Y.-S."/>
            <person name="Embley T.M."/>
            <person name="Coombs G.H."/>
            <person name="Mottram J.C."/>
            <person name="Tachezy J."/>
            <person name="Fraser-Liggett C.M."/>
            <person name="Johnson P.J."/>
        </authorList>
    </citation>
    <scope>NUCLEOTIDE SEQUENCE [LARGE SCALE GENOMIC DNA]</scope>
    <source>
        <strain evidence="4">G3</strain>
    </source>
</reference>
<evidence type="ECO:0000256" key="1">
    <source>
        <dbReference type="ARBA" id="ARBA00023054"/>
    </source>
</evidence>
<feature type="region of interest" description="Disordered" evidence="2">
    <location>
        <begin position="378"/>
        <end position="399"/>
    </location>
</feature>
<dbReference type="SMR" id="A2FAI2"/>
<dbReference type="PANTHER" id="PTHR21683">
    <property type="entry name" value="COILED-COIL DOMAIN-CONTAINING PROTEIN 42 LIKE-2-LIKE-RELATED"/>
    <property type="match status" value="1"/>
</dbReference>
<dbReference type="RefSeq" id="XP_001311005.1">
    <property type="nucleotide sequence ID" value="XM_001311004.1"/>
</dbReference>
<evidence type="ECO:0000256" key="2">
    <source>
        <dbReference type="SAM" id="MobiDB-lite"/>
    </source>
</evidence>
<dbReference type="PANTHER" id="PTHR21683:SF3">
    <property type="entry name" value="CILIA AND FLAGELLA ASSOCIATED PROTEIN 100"/>
    <property type="match status" value="1"/>
</dbReference>
<dbReference type="GO" id="GO:0005856">
    <property type="term" value="C:cytoskeleton"/>
    <property type="evidence" value="ECO:0007669"/>
    <property type="project" value="UniProtKB-ARBA"/>
</dbReference>
<keyword evidence="5" id="KW-1185">Reference proteome</keyword>
<feature type="compositionally biased region" description="Basic and acidic residues" evidence="2">
    <location>
        <begin position="86"/>
        <end position="95"/>
    </location>
</feature>
<organism evidence="4 5">
    <name type="scientific">Trichomonas vaginalis (strain ATCC PRA-98 / G3)</name>
    <dbReference type="NCBI Taxonomy" id="412133"/>
    <lineage>
        <taxon>Eukaryota</taxon>
        <taxon>Metamonada</taxon>
        <taxon>Parabasalia</taxon>
        <taxon>Trichomonadida</taxon>
        <taxon>Trichomonadidae</taxon>
        <taxon>Trichomonas</taxon>
    </lineage>
</organism>
<dbReference type="AlphaFoldDB" id="A2FAI2"/>
<evidence type="ECO:0000313" key="4">
    <source>
        <dbReference type="EMBL" id="EAX98075.1"/>
    </source>
</evidence>
<dbReference type="Proteomes" id="UP000001542">
    <property type="component" value="Unassembled WGS sequence"/>
</dbReference>
<dbReference type="EMBL" id="DS113689">
    <property type="protein sequence ID" value="EAX98075.1"/>
    <property type="molecule type" value="Genomic_DNA"/>
</dbReference>
<dbReference type="KEGG" id="tva:4755865"/>